<dbReference type="Pfam" id="PF09851">
    <property type="entry name" value="SHOCT"/>
    <property type="match status" value="1"/>
</dbReference>
<keyword evidence="3" id="KW-0472">Membrane</keyword>
<evidence type="ECO:0000256" key="1">
    <source>
        <dbReference type="SAM" id="Coils"/>
    </source>
</evidence>
<evidence type="ECO:0000313" key="6">
    <source>
        <dbReference type="Proteomes" id="UP000198815"/>
    </source>
</evidence>
<feature type="region of interest" description="Disordered" evidence="2">
    <location>
        <begin position="37"/>
        <end position="59"/>
    </location>
</feature>
<keyword evidence="1" id="KW-0175">Coiled coil</keyword>
<dbReference type="EMBL" id="FOGZ01000046">
    <property type="protein sequence ID" value="SES05485.1"/>
    <property type="molecule type" value="Genomic_DNA"/>
</dbReference>
<dbReference type="InterPro" id="IPR018649">
    <property type="entry name" value="SHOCT"/>
</dbReference>
<dbReference type="Proteomes" id="UP000198815">
    <property type="component" value="Unassembled WGS sequence"/>
</dbReference>
<evidence type="ECO:0000259" key="4">
    <source>
        <dbReference type="Pfam" id="PF09851"/>
    </source>
</evidence>
<proteinExistence type="predicted"/>
<organism evidence="5 6">
    <name type="scientific">Propionibacterium cyclohexanicum</name>
    <dbReference type="NCBI Taxonomy" id="64702"/>
    <lineage>
        <taxon>Bacteria</taxon>
        <taxon>Bacillati</taxon>
        <taxon>Actinomycetota</taxon>
        <taxon>Actinomycetes</taxon>
        <taxon>Propionibacteriales</taxon>
        <taxon>Propionibacteriaceae</taxon>
        <taxon>Propionibacterium</taxon>
    </lineage>
</organism>
<evidence type="ECO:0000256" key="3">
    <source>
        <dbReference type="SAM" id="Phobius"/>
    </source>
</evidence>
<evidence type="ECO:0000313" key="5">
    <source>
        <dbReference type="EMBL" id="SES05485.1"/>
    </source>
</evidence>
<gene>
    <name evidence="5" type="ORF">SAMN05443377_1465</name>
</gene>
<keyword evidence="6" id="KW-1185">Reference proteome</keyword>
<keyword evidence="3" id="KW-1133">Transmembrane helix</keyword>
<sequence>MMNGGGMGGMGLMWVFGLLVLAGVIVLVVVLVTTLSGRSSNTGAPDHGRAPGADPGRGREILQERYARGELSAEEYRERLQTLEDDGR</sequence>
<keyword evidence="3" id="KW-0812">Transmembrane</keyword>
<evidence type="ECO:0000256" key="2">
    <source>
        <dbReference type="SAM" id="MobiDB-lite"/>
    </source>
</evidence>
<dbReference type="RefSeq" id="WP_091971640.1">
    <property type="nucleotide sequence ID" value="NZ_FOGZ01000046.1"/>
</dbReference>
<accession>A0A1H9U7P9</accession>
<dbReference type="STRING" id="64702.SAMN05443377_1465"/>
<feature type="coiled-coil region" evidence="1">
    <location>
        <begin position="59"/>
        <end position="86"/>
    </location>
</feature>
<feature type="transmembrane region" description="Helical" evidence="3">
    <location>
        <begin position="12"/>
        <end position="32"/>
    </location>
</feature>
<reference evidence="5 6" key="1">
    <citation type="submission" date="2016-10" db="EMBL/GenBank/DDBJ databases">
        <authorList>
            <person name="de Groot N.N."/>
        </authorList>
    </citation>
    <scope>NUCLEOTIDE SEQUENCE [LARGE SCALE GENOMIC DNA]</scope>
    <source>
        <strain evidence="5 6">DSM 16859</strain>
    </source>
</reference>
<dbReference type="AlphaFoldDB" id="A0A1H9U7P9"/>
<protein>
    <submittedName>
        <fullName evidence="5">Putative membrane protein</fullName>
    </submittedName>
</protein>
<name>A0A1H9U7P9_9ACTN</name>
<feature type="domain" description="SHOCT" evidence="4">
    <location>
        <begin position="60"/>
        <end position="83"/>
    </location>
</feature>